<gene>
    <name evidence="10" type="ordered locus">Msip34_2559</name>
</gene>
<dbReference type="PANTHER" id="PTHR35008">
    <property type="entry name" value="BLL4482 PROTEIN-RELATED"/>
    <property type="match status" value="1"/>
</dbReference>
<dbReference type="InterPro" id="IPR008168">
    <property type="entry name" value="Cyt_C_IC"/>
</dbReference>
<keyword evidence="3 6" id="KW-0479">Metal-binding</keyword>
<dbReference type="HOGENOM" id="CLU_093848_1_0_4"/>
<dbReference type="PROSITE" id="PS51007">
    <property type="entry name" value="CYTC"/>
    <property type="match status" value="1"/>
</dbReference>
<feature type="transmembrane region" description="Helical" evidence="8">
    <location>
        <begin position="47"/>
        <end position="64"/>
    </location>
</feature>
<dbReference type="RefSeq" id="WP_015831038.1">
    <property type="nucleotide sequence ID" value="NC_012969.1"/>
</dbReference>
<dbReference type="STRING" id="582744.Msip34_2559"/>
<reference evidence="10 11" key="2">
    <citation type="journal article" date="2011" name="J. Bacteriol.">
        <title>Genomes of three methylotrophs from a single niche uncover genetic and metabolic divergence of Methylophilaceae.</title>
        <authorList>
            <person name="Lapidus A."/>
            <person name="Clum A."/>
            <person name="Labutti K."/>
            <person name="Kaluzhnaya M.G."/>
            <person name="Lim S."/>
            <person name="Beck D.A."/>
            <person name="Glavina Del Rio T."/>
            <person name="Nolan M."/>
            <person name="Mavromatis K."/>
            <person name="Huntemann M."/>
            <person name="Lucas S."/>
            <person name="Lidstrom M.E."/>
            <person name="Ivanova N."/>
            <person name="Chistoserdova L."/>
        </authorList>
    </citation>
    <scope>NUCLEOTIDE SEQUENCE [LARGE SCALE GENOMIC DNA]</scope>
    <source>
        <strain evidence="10 11">SIP3-4</strain>
    </source>
</reference>
<dbReference type="GO" id="GO:0020037">
    <property type="term" value="F:heme binding"/>
    <property type="evidence" value="ECO:0007669"/>
    <property type="project" value="InterPro"/>
</dbReference>
<keyword evidence="11" id="KW-1185">Reference proteome</keyword>
<keyword evidence="8" id="KW-0472">Membrane</keyword>
<dbReference type="InterPro" id="IPR009056">
    <property type="entry name" value="Cyt_c-like_dom"/>
</dbReference>
<dbReference type="InterPro" id="IPR036909">
    <property type="entry name" value="Cyt_c-like_dom_sf"/>
</dbReference>
<keyword evidence="8" id="KW-1133">Transmembrane helix</keyword>
<feature type="domain" description="Cytochrome c" evidence="9">
    <location>
        <begin position="95"/>
        <end position="185"/>
    </location>
</feature>
<protein>
    <submittedName>
        <fullName evidence="10">Cytochrome c class I</fullName>
    </submittedName>
</protein>
<evidence type="ECO:0000256" key="3">
    <source>
        <dbReference type="ARBA" id="ARBA00022723"/>
    </source>
</evidence>
<keyword evidence="2 6" id="KW-0349">Heme</keyword>
<evidence type="ECO:0000259" key="9">
    <source>
        <dbReference type="PROSITE" id="PS51007"/>
    </source>
</evidence>
<dbReference type="GO" id="GO:0005506">
    <property type="term" value="F:iron ion binding"/>
    <property type="evidence" value="ECO:0007669"/>
    <property type="project" value="InterPro"/>
</dbReference>
<dbReference type="PANTHER" id="PTHR35008:SF8">
    <property type="entry name" value="ALCOHOL DEHYDROGENASE CYTOCHROME C SUBUNIT"/>
    <property type="match status" value="1"/>
</dbReference>
<accession>C6XB26</accession>
<evidence type="ECO:0000256" key="2">
    <source>
        <dbReference type="ARBA" id="ARBA00022617"/>
    </source>
</evidence>
<dbReference type="GO" id="GO:0009055">
    <property type="term" value="F:electron transfer activity"/>
    <property type="evidence" value="ECO:0007669"/>
    <property type="project" value="InterPro"/>
</dbReference>
<evidence type="ECO:0000313" key="11">
    <source>
        <dbReference type="Proteomes" id="UP000002743"/>
    </source>
</evidence>
<evidence type="ECO:0000256" key="1">
    <source>
        <dbReference type="ARBA" id="ARBA00022448"/>
    </source>
</evidence>
<evidence type="ECO:0000256" key="4">
    <source>
        <dbReference type="ARBA" id="ARBA00022982"/>
    </source>
</evidence>
<dbReference type="KEGG" id="mei:Msip34_2559"/>
<dbReference type="AlphaFoldDB" id="C6XB26"/>
<feature type="region of interest" description="Disordered" evidence="7">
    <location>
        <begin position="204"/>
        <end position="224"/>
    </location>
</feature>
<keyword evidence="5 6" id="KW-0408">Iron</keyword>
<keyword evidence="1" id="KW-0813">Transport</keyword>
<evidence type="ECO:0000313" key="10">
    <source>
        <dbReference type="EMBL" id="ACT51796.1"/>
    </source>
</evidence>
<evidence type="ECO:0000256" key="6">
    <source>
        <dbReference type="PROSITE-ProRule" id="PRU00433"/>
    </source>
</evidence>
<dbReference type="EMBL" id="CP001674">
    <property type="protein sequence ID" value="ACT51796.1"/>
    <property type="molecule type" value="Genomic_DNA"/>
</dbReference>
<dbReference type="SUPFAM" id="SSF46626">
    <property type="entry name" value="Cytochrome c"/>
    <property type="match status" value="1"/>
</dbReference>
<feature type="compositionally biased region" description="Polar residues" evidence="7">
    <location>
        <begin position="206"/>
        <end position="218"/>
    </location>
</feature>
<organism evidence="10 11">
    <name type="scientific">Methylovorus glucosotrophus (strain SIP3-4)</name>
    <dbReference type="NCBI Taxonomy" id="582744"/>
    <lineage>
        <taxon>Bacteria</taxon>
        <taxon>Pseudomonadati</taxon>
        <taxon>Pseudomonadota</taxon>
        <taxon>Betaproteobacteria</taxon>
        <taxon>Nitrosomonadales</taxon>
        <taxon>Methylophilaceae</taxon>
        <taxon>Methylovorus</taxon>
    </lineage>
</organism>
<keyword evidence="4" id="KW-0249">Electron transport</keyword>
<evidence type="ECO:0000256" key="8">
    <source>
        <dbReference type="SAM" id="Phobius"/>
    </source>
</evidence>
<evidence type="ECO:0000256" key="5">
    <source>
        <dbReference type="ARBA" id="ARBA00023004"/>
    </source>
</evidence>
<reference evidence="11" key="1">
    <citation type="submission" date="2009-07" db="EMBL/GenBank/DDBJ databases">
        <title>Complete sequence of chromosome of Methylovorus sp. SIP3-4.</title>
        <authorList>
            <person name="Lucas S."/>
            <person name="Copeland A."/>
            <person name="Lapidus A."/>
            <person name="Glavina del Rio T."/>
            <person name="Tice H."/>
            <person name="Bruce D."/>
            <person name="Goodwin L."/>
            <person name="Pitluck S."/>
            <person name="Clum A."/>
            <person name="Larimer F."/>
            <person name="Land M."/>
            <person name="Hauser L."/>
            <person name="Kyrpides N."/>
            <person name="Mikhailova N."/>
            <person name="Kayluzhnaya M."/>
            <person name="Chistoserdova L."/>
        </authorList>
    </citation>
    <scope>NUCLEOTIDE SEQUENCE [LARGE SCALE GENOMIC DNA]</scope>
    <source>
        <strain evidence="11">SIP3-4</strain>
    </source>
</reference>
<keyword evidence="8" id="KW-0812">Transmembrane</keyword>
<dbReference type="Pfam" id="PF00034">
    <property type="entry name" value="Cytochrom_C"/>
    <property type="match status" value="1"/>
</dbReference>
<proteinExistence type="predicted"/>
<name>C6XB26_METGS</name>
<dbReference type="Gene3D" id="1.10.760.10">
    <property type="entry name" value="Cytochrome c-like domain"/>
    <property type="match status" value="1"/>
</dbReference>
<dbReference type="PRINTS" id="PR00605">
    <property type="entry name" value="CYTCHROMECIC"/>
</dbReference>
<dbReference type="Proteomes" id="UP000002743">
    <property type="component" value="Chromosome"/>
</dbReference>
<feature type="region of interest" description="Disordered" evidence="7">
    <location>
        <begin position="1"/>
        <end position="21"/>
    </location>
</feature>
<sequence>MSETPDMQNKGIPQAAPEGEISTLEVNEEVMRETADPHEAFDPGPKLFYLFCLVAIVAASFYLGRHYGDFSTMPHLGYQPPQHVGGPAMANNAAKPQVSGAAIFTSRCASCHQADGKGVPGAFPPLVESPYVLGEPEVLVKILLYGLTGEVEVEGTRYNGVMPAWASQLNDDEIAAVATHVRTSLGSNKAAVVAPDLVARLRQENSQRTTPWTAQELQVKSGGS</sequence>
<dbReference type="eggNOG" id="COG2010">
    <property type="taxonomic scope" value="Bacteria"/>
</dbReference>
<evidence type="ECO:0000256" key="7">
    <source>
        <dbReference type="SAM" id="MobiDB-lite"/>
    </source>
</evidence>
<dbReference type="InterPro" id="IPR051459">
    <property type="entry name" value="Cytochrome_c-type_DH"/>
</dbReference>